<sequence>MHLSIVLPERKTIDSIDSFEEVNTIDCFSRYLRKPDTIDLASIVSIFYRCLRNSNLCGQLGTAYFKPQQNLELSEATETGTASRN</sequence>
<keyword evidence="3" id="KW-1185">Reference proteome</keyword>
<reference evidence="2 3" key="1">
    <citation type="journal article" date="2019" name="Sci. Rep.">
        <title>Orb-weaving spider Araneus ventricosus genome elucidates the spidroin gene catalogue.</title>
        <authorList>
            <person name="Kono N."/>
            <person name="Nakamura H."/>
            <person name="Ohtoshi R."/>
            <person name="Moran D.A.P."/>
            <person name="Shinohara A."/>
            <person name="Yoshida Y."/>
            <person name="Fujiwara M."/>
            <person name="Mori M."/>
            <person name="Tomita M."/>
            <person name="Arakawa K."/>
        </authorList>
    </citation>
    <scope>NUCLEOTIDE SEQUENCE [LARGE SCALE GENOMIC DNA]</scope>
</reference>
<name>A0A4Y2WVH1_ARAVE</name>
<evidence type="ECO:0000313" key="2">
    <source>
        <dbReference type="EMBL" id="GBO40072.1"/>
    </source>
</evidence>
<comment type="caution">
    <text evidence="2">The sequence shown here is derived from an EMBL/GenBank/DDBJ whole genome shotgun (WGS) entry which is preliminary data.</text>
</comment>
<evidence type="ECO:0000313" key="1">
    <source>
        <dbReference type="EMBL" id="GBO40064.1"/>
    </source>
</evidence>
<proteinExistence type="predicted"/>
<dbReference type="EMBL" id="BGPR01065226">
    <property type="protein sequence ID" value="GBO40064.1"/>
    <property type="molecule type" value="Genomic_DNA"/>
</dbReference>
<gene>
    <name evidence="1" type="ORF">AVEN_225990_1</name>
    <name evidence="2" type="ORF">AVEN_86996_1</name>
</gene>
<accession>A0A4Y2WVH1</accession>
<dbReference type="AlphaFoldDB" id="A0A4Y2WVH1"/>
<protein>
    <submittedName>
        <fullName evidence="2">Uncharacterized protein</fullName>
    </submittedName>
</protein>
<evidence type="ECO:0000313" key="3">
    <source>
        <dbReference type="Proteomes" id="UP000499080"/>
    </source>
</evidence>
<dbReference type="EMBL" id="BGPR01065240">
    <property type="protein sequence ID" value="GBO40072.1"/>
    <property type="molecule type" value="Genomic_DNA"/>
</dbReference>
<dbReference type="Proteomes" id="UP000499080">
    <property type="component" value="Unassembled WGS sequence"/>
</dbReference>
<organism evidence="2 3">
    <name type="scientific">Araneus ventricosus</name>
    <name type="common">Orbweaver spider</name>
    <name type="synonym">Epeira ventricosa</name>
    <dbReference type="NCBI Taxonomy" id="182803"/>
    <lineage>
        <taxon>Eukaryota</taxon>
        <taxon>Metazoa</taxon>
        <taxon>Ecdysozoa</taxon>
        <taxon>Arthropoda</taxon>
        <taxon>Chelicerata</taxon>
        <taxon>Arachnida</taxon>
        <taxon>Araneae</taxon>
        <taxon>Araneomorphae</taxon>
        <taxon>Entelegynae</taxon>
        <taxon>Araneoidea</taxon>
        <taxon>Araneidae</taxon>
        <taxon>Araneus</taxon>
    </lineage>
</organism>